<dbReference type="PANTHER" id="PTHR30561:SF9">
    <property type="entry name" value="4-AMINO-4-DEOXY-L-ARABINOSE-PHOSPHOUNDECAPRENOL FLIPPASE SUBUNIT ARNF-RELATED"/>
    <property type="match status" value="1"/>
</dbReference>
<dbReference type="GO" id="GO:0022857">
    <property type="term" value="F:transmembrane transporter activity"/>
    <property type="evidence" value="ECO:0007669"/>
    <property type="project" value="InterPro"/>
</dbReference>
<feature type="transmembrane region" description="Helical" evidence="12">
    <location>
        <begin position="93"/>
        <end position="113"/>
    </location>
</feature>
<feature type="transmembrane region" description="Helical" evidence="12">
    <location>
        <begin position="152"/>
        <end position="169"/>
    </location>
</feature>
<evidence type="ECO:0000256" key="3">
    <source>
        <dbReference type="ARBA" id="ARBA00022475"/>
    </source>
</evidence>
<feature type="transmembrane region" description="Helical" evidence="12">
    <location>
        <begin position="219"/>
        <end position="236"/>
    </location>
</feature>
<organism evidence="14 15">
    <name type="scientific">Amycolatopsis arida</name>
    <dbReference type="NCBI Taxonomy" id="587909"/>
    <lineage>
        <taxon>Bacteria</taxon>
        <taxon>Bacillati</taxon>
        <taxon>Actinomycetota</taxon>
        <taxon>Actinomycetes</taxon>
        <taxon>Pseudonocardiales</taxon>
        <taxon>Pseudonocardiaceae</taxon>
        <taxon>Amycolatopsis</taxon>
    </lineage>
</organism>
<dbReference type="InterPro" id="IPR000390">
    <property type="entry name" value="Small_drug/metabolite_transptr"/>
</dbReference>
<proteinExistence type="inferred from homology"/>
<dbReference type="PANTHER" id="PTHR30561">
    <property type="entry name" value="SMR FAMILY PROTON-DEPENDENT DRUG EFFLUX TRANSPORTER SUGE"/>
    <property type="match status" value="1"/>
</dbReference>
<dbReference type="SUPFAM" id="SSF103481">
    <property type="entry name" value="Multidrug resistance efflux transporter EmrE"/>
    <property type="match status" value="2"/>
</dbReference>
<dbReference type="GO" id="GO:0005886">
    <property type="term" value="C:plasma membrane"/>
    <property type="evidence" value="ECO:0007669"/>
    <property type="project" value="UniProtKB-SubCell"/>
</dbReference>
<evidence type="ECO:0000256" key="5">
    <source>
        <dbReference type="ARBA" id="ARBA00022519"/>
    </source>
</evidence>
<dbReference type="OrthoDB" id="9783707at2"/>
<keyword evidence="6" id="KW-0441">Lipid A biosynthesis</keyword>
<dbReference type="GO" id="GO:0009103">
    <property type="term" value="P:lipopolysaccharide biosynthetic process"/>
    <property type="evidence" value="ECO:0007669"/>
    <property type="project" value="UniProtKB-KW"/>
</dbReference>
<dbReference type="EMBL" id="FOWW01000004">
    <property type="protein sequence ID" value="SFP98862.1"/>
    <property type="molecule type" value="Genomic_DNA"/>
</dbReference>
<evidence type="ECO:0000256" key="9">
    <source>
        <dbReference type="ARBA" id="ARBA00022989"/>
    </source>
</evidence>
<protein>
    <submittedName>
        <fullName evidence="14">EamA-like transporter family protein</fullName>
    </submittedName>
</protein>
<sequence>MNVLALGLVLGAAALHAGWNLAAKRVPDGGARFVYLYYTVSAVACLPVALVALLLDQQRPAWGWLLAAAGTAVLHVGYGLVLQRGYAVGDLSVVYPLARGTGPLLAVLAAVLLLGERPGWTGLTGALLVVAGVLVIGWPGHGTGDRPALRAGIGYGVLTGVMIAAYTLWDAHSVTGLAVPPLAYLAAGSALQSLLLAPLALRDRPALDRLWRAHRREVLLVGLLSPLAYLLVLFALRLAPVSLVAPARELSIVLGGLAAWLVLGEAEPVRRLAGSAVVLAGIAALTLA</sequence>
<keyword evidence="3" id="KW-1003">Cell membrane</keyword>
<feature type="transmembrane region" description="Helical" evidence="12">
    <location>
        <begin position="181"/>
        <end position="199"/>
    </location>
</feature>
<accession>A0A1I5UUH0</accession>
<feature type="domain" description="EamA" evidence="13">
    <location>
        <begin position="152"/>
        <end position="286"/>
    </location>
</feature>
<dbReference type="AlphaFoldDB" id="A0A1I5UUH0"/>
<keyword evidence="9 12" id="KW-1133">Transmembrane helix</keyword>
<dbReference type="STRING" id="587909.SAMN05421810_104118"/>
<evidence type="ECO:0000259" key="13">
    <source>
        <dbReference type="Pfam" id="PF00892"/>
    </source>
</evidence>
<evidence type="ECO:0000256" key="1">
    <source>
        <dbReference type="ARBA" id="ARBA00004651"/>
    </source>
</evidence>
<comment type="similarity">
    <text evidence="2">Belongs to the EamA transporter family.</text>
</comment>
<dbReference type="InterPro" id="IPR037185">
    <property type="entry name" value="EmrE-like"/>
</dbReference>
<dbReference type="Pfam" id="PF00892">
    <property type="entry name" value="EamA"/>
    <property type="match status" value="2"/>
</dbReference>
<dbReference type="RefSeq" id="WP_092530513.1">
    <property type="nucleotide sequence ID" value="NZ_FOWW01000004.1"/>
</dbReference>
<evidence type="ECO:0000313" key="15">
    <source>
        <dbReference type="Proteomes" id="UP000198727"/>
    </source>
</evidence>
<evidence type="ECO:0000256" key="10">
    <source>
        <dbReference type="ARBA" id="ARBA00023098"/>
    </source>
</evidence>
<dbReference type="Gene3D" id="1.10.3730.20">
    <property type="match status" value="2"/>
</dbReference>
<evidence type="ECO:0000313" key="14">
    <source>
        <dbReference type="EMBL" id="SFP98862.1"/>
    </source>
</evidence>
<dbReference type="Proteomes" id="UP000198727">
    <property type="component" value="Unassembled WGS sequence"/>
</dbReference>
<gene>
    <name evidence="14" type="ORF">SAMN05421810_104118</name>
</gene>
<evidence type="ECO:0000256" key="2">
    <source>
        <dbReference type="ARBA" id="ARBA00007362"/>
    </source>
</evidence>
<evidence type="ECO:0000256" key="8">
    <source>
        <dbReference type="ARBA" id="ARBA00022985"/>
    </source>
</evidence>
<name>A0A1I5UUH0_9PSEU</name>
<feature type="domain" description="EamA" evidence="13">
    <location>
        <begin position="6"/>
        <end position="137"/>
    </location>
</feature>
<keyword evidence="11 12" id="KW-0472">Membrane</keyword>
<feature type="transmembrane region" description="Helical" evidence="12">
    <location>
        <begin position="62"/>
        <end position="81"/>
    </location>
</feature>
<evidence type="ECO:0000256" key="7">
    <source>
        <dbReference type="ARBA" id="ARBA00022692"/>
    </source>
</evidence>
<feature type="transmembrane region" description="Helical" evidence="12">
    <location>
        <begin position="33"/>
        <end position="55"/>
    </location>
</feature>
<evidence type="ECO:0000256" key="4">
    <source>
        <dbReference type="ARBA" id="ARBA00022516"/>
    </source>
</evidence>
<keyword evidence="5" id="KW-0997">Cell inner membrane</keyword>
<keyword evidence="15" id="KW-1185">Reference proteome</keyword>
<comment type="subcellular location">
    <subcellularLocation>
        <location evidence="1">Cell membrane</location>
        <topology evidence="1">Multi-pass membrane protein</topology>
    </subcellularLocation>
</comment>
<feature type="transmembrane region" description="Helical" evidence="12">
    <location>
        <begin position="120"/>
        <end position="140"/>
    </location>
</feature>
<keyword evidence="10" id="KW-0443">Lipid metabolism</keyword>
<evidence type="ECO:0000256" key="12">
    <source>
        <dbReference type="SAM" id="Phobius"/>
    </source>
</evidence>
<keyword evidence="4" id="KW-0444">Lipid biosynthesis</keyword>
<keyword evidence="7 12" id="KW-0812">Transmembrane</keyword>
<evidence type="ECO:0000256" key="6">
    <source>
        <dbReference type="ARBA" id="ARBA00022556"/>
    </source>
</evidence>
<dbReference type="InterPro" id="IPR000620">
    <property type="entry name" value="EamA_dom"/>
</dbReference>
<evidence type="ECO:0000256" key="11">
    <source>
        <dbReference type="ARBA" id="ARBA00023136"/>
    </source>
</evidence>
<reference evidence="15" key="1">
    <citation type="submission" date="2016-10" db="EMBL/GenBank/DDBJ databases">
        <authorList>
            <person name="Varghese N."/>
            <person name="Submissions S."/>
        </authorList>
    </citation>
    <scope>NUCLEOTIDE SEQUENCE [LARGE SCALE GENOMIC DNA]</scope>
    <source>
        <strain evidence="15">CGMCC 4.5579</strain>
    </source>
</reference>
<keyword evidence="8" id="KW-0448">Lipopolysaccharide biosynthesis</keyword>